<sequence>MAGYLTGAFKGRLVIPLFEEPRVDVACEATVSLEPTGNSFQVAASATGRMAIKGFPFIMLRTFKGMLRFKTTPPAVTAAALKVEGEFFGNNIGTDMVFVPDQGQFSIEIRVDKLSLQDTLRSIGINLNLGNLNMEVRDALIQMPKFDLQSKAAGMLVQGRFTWKPFGFTGPTIDTDLRYSLMPSGMELYTSLDLSPTAFSGDLGFTLFGQSRGIRITIDPNNPNFLAGILGDELAKIFTGGCTKDSYERGVGDLPQGCPDGQEFFRGL</sequence>
<dbReference type="Proteomes" id="UP001244341">
    <property type="component" value="Chromosome 7b"/>
</dbReference>
<keyword evidence="2" id="KW-1185">Reference proteome</keyword>
<dbReference type="EMBL" id="CP126214">
    <property type="protein sequence ID" value="WIA16024.1"/>
    <property type="molecule type" value="Genomic_DNA"/>
</dbReference>
<organism evidence="1 2">
    <name type="scientific">Tetradesmus obliquus</name>
    <name type="common">Green alga</name>
    <name type="synonym">Acutodesmus obliquus</name>
    <dbReference type="NCBI Taxonomy" id="3088"/>
    <lineage>
        <taxon>Eukaryota</taxon>
        <taxon>Viridiplantae</taxon>
        <taxon>Chlorophyta</taxon>
        <taxon>core chlorophytes</taxon>
        <taxon>Chlorophyceae</taxon>
        <taxon>CS clade</taxon>
        <taxon>Sphaeropleales</taxon>
        <taxon>Scenedesmaceae</taxon>
        <taxon>Tetradesmus</taxon>
    </lineage>
</organism>
<evidence type="ECO:0000313" key="2">
    <source>
        <dbReference type="Proteomes" id="UP001244341"/>
    </source>
</evidence>
<gene>
    <name evidence="1" type="ORF">OEZ85_012756</name>
</gene>
<accession>A0ABY8U4J8</accession>
<protein>
    <recommendedName>
        <fullName evidence="3">AsmA-like C-terminal domain-containing protein</fullName>
    </recommendedName>
</protein>
<name>A0ABY8U4J8_TETOB</name>
<reference evidence="1 2" key="1">
    <citation type="submission" date="2023-05" db="EMBL/GenBank/DDBJ databases">
        <title>A 100% complete, gapless, phased diploid assembly of the Scenedesmus obliquus UTEX 3031 genome.</title>
        <authorList>
            <person name="Biondi T.C."/>
            <person name="Hanschen E.R."/>
            <person name="Kwon T."/>
            <person name="Eng W."/>
            <person name="Kruse C.P.S."/>
            <person name="Koehler S.I."/>
            <person name="Kunde Y."/>
            <person name="Gleasner C.D."/>
            <person name="You Mak K.T."/>
            <person name="Polle J."/>
            <person name="Hovde B.T."/>
            <person name="Starkenburg S.R."/>
        </authorList>
    </citation>
    <scope>NUCLEOTIDE SEQUENCE [LARGE SCALE GENOMIC DNA]</scope>
    <source>
        <strain evidence="1 2">DOE0152z</strain>
    </source>
</reference>
<proteinExistence type="predicted"/>
<evidence type="ECO:0008006" key="3">
    <source>
        <dbReference type="Google" id="ProtNLM"/>
    </source>
</evidence>
<evidence type="ECO:0000313" key="1">
    <source>
        <dbReference type="EMBL" id="WIA16024.1"/>
    </source>
</evidence>